<dbReference type="GO" id="GO:0003677">
    <property type="term" value="F:DNA binding"/>
    <property type="evidence" value="ECO:0007669"/>
    <property type="project" value="InterPro"/>
</dbReference>
<protein>
    <recommendedName>
        <fullName evidence="5">Heat-inducible transcription repressor HrcA</fullName>
    </recommendedName>
</protein>
<dbReference type="InterPro" id="IPR036390">
    <property type="entry name" value="WH_DNA-bd_sf"/>
</dbReference>
<evidence type="ECO:0000259" key="6">
    <source>
        <dbReference type="Pfam" id="PF01628"/>
    </source>
</evidence>
<evidence type="ECO:0000313" key="7">
    <source>
        <dbReference type="EMBL" id="PJC28011.1"/>
    </source>
</evidence>
<feature type="domain" description="Heat-inducible transcription repressor HrcA C-terminal" evidence="6">
    <location>
        <begin position="79"/>
        <end position="226"/>
    </location>
</feature>
<keyword evidence="1 5" id="KW-0678">Repressor</keyword>
<dbReference type="Gene3D" id="3.30.450.40">
    <property type="match status" value="1"/>
</dbReference>
<dbReference type="InterPro" id="IPR021153">
    <property type="entry name" value="HrcA_C"/>
</dbReference>
<dbReference type="EMBL" id="PFSF01000051">
    <property type="protein sequence ID" value="PJC28011.1"/>
    <property type="molecule type" value="Genomic_DNA"/>
</dbReference>
<evidence type="ECO:0000256" key="5">
    <source>
        <dbReference type="HAMAP-Rule" id="MF_00081"/>
    </source>
</evidence>
<dbReference type="Pfam" id="PF01628">
    <property type="entry name" value="HrcA"/>
    <property type="match status" value="1"/>
</dbReference>
<sequence>MAELTDRQTRILKSIIEEYMETAEPAGSENLEKKYELGVSPATVRNEMIKLTKAGYLKQPHASAGRVPTKEAFKFYIAHLMEEKKLSVADEVAAREKVWDVRFDFDKLMHEATKALAQRTQALAVAATNEGDVYHAGYANILSMPEFYDIDVTRTILGMLDENKSLLELFSKVFGEDPMHFLFGDELGFEFLEPCGMVFTHFEAGPKKSGSIGVIGPSRINYSVVVPMVRYFGGLIEELGRNI</sequence>
<evidence type="ECO:0000256" key="2">
    <source>
        <dbReference type="ARBA" id="ARBA00023015"/>
    </source>
</evidence>
<proteinExistence type="inferred from homology"/>
<comment type="caution">
    <text evidence="7">The sequence shown here is derived from an EMBL/GenBank/DDBJ whole genome shotgun (WGS) entry which is preliminary data.</text>
</comment>
<gene>
    <name evidence="5" type="primary">hrcA</name>
    <name evidence="7" type="ORF">CO054_02415</name>
</gene>
<dbReference type="SUPFAM" id="SSF46785">
    <property type="entry name" value="Winged helix' DNA-binding domain"/>
    <property type="match status" value="1"/>
</dbReference>
<dbReference type="PANTHER" id="PTHR34824:SF1">
    <property type="entry name" value="HEAT-INDUCIBLE TRANSCRIPTION REPRESSOR HRCA"/>
    <property type="match status" value="1"/>
</dbReference>
<dbReference type="InterPro" id="IPR029016">
    <property type="entry name" value="GAF-like_dom_sf"/>
</dbReference>
<dbReference type="SUPFAM" id="SSF55781">
    <property type="entry name" value="GAF domain-like"/>
    <property type="match status" value="1"/>
</dbReference>
<reference evidence="8" key="1">
    <citation type="submission" date="2017-09" db="EMBL/GenBank/DDBJ databases">
        <title>Depth-based differentiation of microbial function through sediment-hosted aquifers and enrichment of novel symbionts in the deep terrestrial subsurface.</title>
        <authorList>
            <person name="Probst A.J."/>
            <person name="Ladd B."/>
            <person name="Jarett J.K."/>
            <person name="Geller-Mcgrath D.E."/>
            <person name="Sieber C.M.K."/>
            <person name="Emerson J.B."/>
            <person name="Anantharaman K."/>
            <person name="Thomas B.C."/>
            <person name="Malmstrom R."/>
            <person name="Stieglmeier M."/>
            <person name="Klingl A."/>
            <person name="Woyke T."/>
            <person name="Ryan C.M."/>
            <person name="Banfield J.F."/>
        </authorList>
    </citation>
    <scope>NUCLEOTIDE SEQUENCE [LARGE SCALE GENOMIC DNA]</scope>
</reference>
<comment type="function">
    <text evidence="5">Negative regulator of class I heat shock genes (grpE-dnaK-dnaJ and groELS operons). Prevents heat-shock induction of these operons.</text>
</comment>
<keyword evidence="2 5" id="KW-0805">Transcription regulation</keyword>
<dbReference type="AlphaFoldDB" id="A0A2M8ESA1"/>
<evidence type="ECO:0000256" key="4">
    <source>
        <dbReference type="ARBA" id="ARBA00023163"/>
    </source>
</evidence>
<dbReference type="GO" id="GO:0045892">
    <property type="term" value="P:negative regulation of DNA-templated transcription"/>
    <property type="evidence" value="ECO:0007669"/>
    <property type="project" value="UniProtKB-UniRule"/>
</dbReference>
<keyword evidence="3 5" id="KW-0346">Stress response</keyword>
<dbReference type="InterPro" id="IPR036388">
    <property type="entry name" value="WH-like_DNA-bd_sf"/>
</dbReference>
<accession>A0A2M8ESA1</accession>
<dbReference type="Proteomes" id="UP000229816">
    <property type="component" value="Unassembled WGS sequence"/>
</dbReference>
<keyword evidence="4 5" id="KW-0804">Transcription</keyword>
<dbReference type="InterPro" id="IPR002571">
    <property type="entry name" value="HrcA"/>
</dbReference>
<dbReference type="Gene3D" id="1.10.10.10">
    <property type="entry name" value="Winged helix-like DNA-binding domain superfamily/Winged helix DNA-binding domain"/>
    <property type="match status" value="1"/>
</dbReference>
<comment type="similarity">
    <text evidence="5">Belongs to the HrcA family.</text>
</comment>
<evidence type="ECO:0000256" key="3">
    <source>
        <dbReference type="ARBA" id="ARBA00023016"/>
    </source>
</evidence>
<name>A0A2M8ESA1_9BACT</name>
<dbReference type="PANTHER" id="PTHR34824">
    <property type="entry name" value="HEAT-INDUCIBLE TRANSCRIPTION REPRESSOR HRCA"/>
    <property type="match status" value="1"/>
</dbReference>
<evidence type="ECO:0000313" key="8">
    <source>
        <dbReference type="Proteomes" id="UP000229816"/>
    </source>
</evidence>
<dbReference type="HAMAP" id="MF_00081">
    <property type="entry name" value="HrcA"/>
    <property type="match status" value="1"/>
</dbReference>
<evidence type="ECO:0000256" key="1">
    <source>
        <dbReference type="ARBA" id="ARBA00022491"/>
    </source>
</evidence>
<organism evidence="7 8">
    <name type="scientific">Candidatus Shapirobacteria bacterium CG_4_9_14_0_2_um_filter_39_11</name>
    <dbReference type="NCBI Taxonomy" id="1974478"/>
    <lineage>
        <taxon>Bacteria</taxon>
        <taxon>Candidatus Shapironibacteriota</taxon>
    </lineage>
</organism>